<keyword evidence="1" id="KW-1133">Transmembrane helix</keyword>
<accession>A0ABT3FLI6</accession>
<feature type="transmembrane region" description="Helical" evidence="1">
    <location>
        <begin position="20"/>
        <end position="36"/>
    </location>
</feature>
<keyword evidence="1" id="KW-0472">Membrane</keyword>
<name>A0ABT3FLI6_9BACT</name>
<organism evidence="2 3">
    <name type="scientific">Luteolibacter flavescens</name>
    <dbReference type="NCBI Taxonomy" id="1859460"/>
    <lineage>
        <taxon>Bacteria</taxon>
        <taxon>Pseudomonadati</taxon>
        <taxon>Verrucomicrobiota</taxon>
        <taxon>Verrucomicrobiia</taxon>
        <taxon>Verrucomicrobiales</taxon>
        <taxon>Verrucomicrobiaceae</taxon>
        <taxon>Luteolibacter</taxon>
    </lineage>
</organism>
<dbReference type="RefSeq" id="WP_264500392.1">
    <property type="nucleotide sequence ID" value="NZ_JAPDDS010000003.1"/>
</dbReference>
<sequence length="168" mass="18926">MRAPTTSPSLPRTWFLHSRTFWLGLLVTSFFIWLTVDSHVNTSVIRTIHRGSWRDWSATSTIPAGTPAESGSLMLELAGGAIGIRWLDELMRDASYSGNDERGKADPKFRKIWLPKIVNDRDSVMRIRGAYLPTWVLLAAWLGLWAWQLLKSGKRLRIHPASGLTPAS</sequence>
<comment type="caution">
    <text evidence="2">The sequence shown here is derived from an EMBL/GenBank/DDBJ whole genome shotgun (WGS) entry which is preliminary data.</text>
</comment>
<protein>
    <recommendedName>
        <fullName evidence="4">PepSY domain-containing protein</fullName>
    </recommendedName>
</protein>
<keyword evidence="3" id="KW-1185">Reference proteome</keyword>
<evidence type="ECO:0000313" key="2">
    <source>
        <dbReference type="EMBL" id="MCW1884432.1"/>
    </source>
</evidence>
<feature type="transmembrane region" description="Helical" evidence="1">
    <location>
        <begin position="130"/>
        <end position="150"/>
    </location>
</feature>
<evidence type="ECO:0000256" key="1">
    <source>
        <dbReference type="SAM" id="Phobius"/>
    </source>
</evidence>
<gene>
    <name evidence="2" type="ORF">OKA04_06790</name>
</gene>
<keyword evidence="1" id="KW-0812">Transmembrane</keyword>
<evidence type="ECO:0008006" key="4">
    <source>
        <dbReference type="Google" id="ProtNLM"/>
    </source>
</evidence>
<dbReference type="EMBL" id="JAPDDS010000003">
    <property type="protein sequence ID" value="MCW1884432.1"/>
    <property type="molecule type" value="Genomic_DNA"/>
</dbReference>
<proteinExistence type="predicted"/>
<dbReference type="Proteomes" id="UP001207930">
    <property type="component" value="Unassembled WGS sequence"/>
</dbReference>
<evidence type="ECO:0000313" key="3">
    <source>
        <dbReference type="Proteomes" id="UP001207930"/>
    </source>
</evidence>
<reference evidence="2 3" key="1">
    <citation type="submission" date="2022-10" db="EMBL/GenBank/DDBJ databases">
        <title>Luteolibacter flavescens strain MCCC 1K03193, whole genome shotgun sequencing project.</title>
        <authorList>
            <person name="Zhao G."/>
            <person name="Shen L."/>
        </authorList>
    </citation>
    <scope>NUCLEOTIDE SEQUENCE [LARGE SCALE GENOMIC DNA]</scope>
    <source>
        <strain evidence="2 3">MCCC 1K03193</strain>
    </source>
</reference>